<reference evidence="1" key="1">
    <citation type="submission" date="2022-11" db="EMBL/GenBank/DDBJ databases">
        <title>beta-Carotene-producing bacterium, Jeongeuplla avenae sp. nov., alleviates the salt stress of Arabidopsis seedlings.</title>
        <authorList>
            <person name="Jiang L."/>
            <person name="Lee J."/>
        </authorList>
    </citation>
    <scope>NUCLEOTIDE SEQUENCE</scope>
    <source>
        <strain evidence="1">DY_R2A_6</strain>
    </source>
</reference>
<name>A0ACD4NTA9_9HYPH</name>
<gene>
    <name evidence="1" type="ORF">OXU80_07045</name>
</gene>
<keyword evidence="2" id="KW-1185">Reference proteome</keyword>
<sequence length="71" mass="8204">MSETFDARGRVEDLEVLVAHQAREIEELSTELKKAFDAITILQRQCRHLTERFQAVEDALPKPEATKPPHY</sequence>
<dbReference type="Proteomes" id="UP001163223">
    <property type="component" value="Chromosome"/>
</dbReference>
<proteinExistence type="predicted"/>
<organism evidence="1 2">
    <name type="scientific">Antarcticirhabdus aurantiaca</name>
    <dbReference type="NCBI Taxonomy" id="2606717"/>
    <lineage>
        <taxon>Bacteria</taxon>
        <taxon>Pseudomonadati</taxon>
        <taxon>Pseudomonadota</taxon>
        <taxon>Alphaproteobacteria</taxon>
        <taxon>Hyphomicrobiales</taxon>
        <taxon>Aurantimonadaceae</taxon>
        <taxon>Antarcticirhabdus</taxon>
    </lineage>
</organism>
<evidence type="ECO:0000313" key="2">
    <source>
        <dbReference type="Proteomes" id="UP001163223"/>
    </source>
</evidence>
<accession>A0ACD4NTA9</accession>
<dbReference type="EMBL" id="CP113520">
    <property type="protein sequence ID" value="WAJ29959.1"/>
    <property type="molecule type" value="Genomic_DNA"/>
</dbReference>
<protein>
    <submittedName>
        <fullName evidence="1">SlyX family protein</fullName>
    </submittedName>
</protein>
<evidence type="ECO:0000313" key="1">
    <source>
        <dbReference type="EMBL" id="WAJ29959.1"/>
    </source>
</evidence>